<evidence type="ECO:0000313" key="5">
    <source>
        <dbReference type="Proteomes" id="UP001348098"/>
    </source>
</evidence>
<dbReference type="InterPro" id="IPR010610">
    <property type="entry name" value="EryCIII-like_C"/>
</dbReference>
<dbReference type="Proteomes" id="UP001348098">
    <property type="component" value="Unassembled WGS sequence"/>
</dbReference>
<keyword evidence="5" id="KW-1185">Reference proteome</keyword>
<dbReference type="SUPFAM" id="SSF53756">
    <property type="entry name" value="UDP-Glycosyltransferase/glycogen phosphorylase"/>
    <property type="match status" value="1"/>
</dbReference>
<dbReference type="Gene3D" id="3.40.50.2000">
    <property type="entry name" value="Glycogen Phosphorylase B"/>
    <property type="match status" value="2"/>
</dbReference>
<name>A0ABU6AWR1_9NOCA</name>
<comment type="caution">
    <text evidence="4">The sequence shown here is derived from an EMBL/GenBank/DDBJ whole genome shotgun (WGS) entry which is preliminary data.</text>
</comment>
<gene>
    <name evidence="4" type="ORF">U3653_17970</name>
</gene>
<proteinExistence type="predicted"/>
<dbReference type="PANTHER" id="PTHR48043">
    <property type="entry name" value="EG:EG0003.4 PROTEIN-RELATED"/>
    <property type="match status" value="1"/>
</dbReference>
<keyword evidence="1" id="KW-0328">Glycosyltransferase</keyword>
<feature type="domain" description="Erythromycin biosynthesis protein CIII-like C-terminal" evidence="3">
    <location>
        <begin position="206"/>
        <end position="333"/>
    </location>
</feature>
<evidence type="ECO:0000256" key="1">
    <source>
        <dbReference type="ARBA" id="ARBA00022676"/>
    </source>
</evidence>
<evidence type="ECO:0000259" key="3">
    <source>
        <dbReference type="Pfam" id="PF06722"/>
    </source>
</evidence>
<dbReference type="PANTHER" id="PTHR48043:SF145">
    <property type="entry name" value="FI06409P-RELATED"/>
    <property type="match status" value="1"/>
</dbReference>
<reference evidence="4 5" key="1">
    <citation type="submission" date="2023-12" db="EMBL/GenBank/DDBJ databases">
        <title>novel species in genus Nocarida.</title>
        <authorList>
            <person name="Li Z."/>
        </authorList>
    </citation>
    <scope>NUCLEOTIDE SEQUENCE [LARGE SCALE GENOMIC DNA]</scope>
    <source>
        <strain evidence="4 5">CDC186</strain>
    </source>
</reference>
<evidence type="ECO:0000313" key="4">
    <source>
        <dbReference type="EMBL" id="MEB3511920.1"/>
    </source>
</evidence>
<dbReference type="InterPro" id="IPR050271">
    <property type="entry name" value="UDP-glycosyltransferase"/>
</dbReference>
<protein>
    <submittedName>
        <fullName evidence="4">Nucleotide disphospho-sugar-binding domain-containing protein</fullName>
    </submittedName>
</protein>
<dbReference type="Pfam" id="PF06722">
    <property type="entry name" value="EryCIII-like_C"/>
    <property type="match status" value="1"/>
</dbReference>
<dbReference type="RefSeq" id="WP_323124255.1">
    <property type="nucleotide sequence ID" value="NZ_JAYESH010000006.1"/>
</dbReference>
<accession>A0ABU6AWR1</accession>
<keyword evidence="2" id="KW-0808">Transferase</keyword>
<sequence>MELQSAFLAPIAAQHRALRAELDRADFDAVLVDVMFTGAIPLLLTQRERPPVIACGVVPLMLSSADCPPFGTGWQPQAGRDYTSMNRFVQQVLFRGVQAKLDVVLRALGVGPAPVFLLDWPLLADRILQFTVPGFEYPRHDLPPSVVFTGPIPAPAAMDAAVPSRLPAADSAETIVHVTQGTWDNRCFDQLLRPSLTALSHRPDVLVVACTGGSHAPIGPLPANAYAADFISYDRLLPRVDLMITNGGYGGVNQALRHGVPLIVAGDTADKPETAARVAYAGVGINLGTARPRPAAIIAAVDRVLSSGGFRDAANRLAADIANRSPFDSVADVLTEVTAGRRPAVSAPAVGQRYPWKGNGE</sequence>
<evidence type="ECO:0000256" key="2">
    <source>
        <dbReference type="ARBA" id="ARBA00022679"/>
    </source>
</evidence>
<dbReference type="EMBL" id="JAYKYQ010000007">
    <property type="protein sequence ID" value="MEB3511920.1"/>
    <property type="molecule type" value="Genomic_DNA"/>
</dbReference>
<organism evidence="4 5">
    <name type="scientific">Nocardia implantans</name>
    <dbReference type="NCBI Taxonomy" id="3108168"/>
    <lineage>
        <taxon>Bacteria</taxon>
        <taxon>Bacillati</taxon>
        <taxon>Actinomycetota</taxon>
        <taxon>Actinomycetes</taxon>
        <taxon>Mycobacteriales</taxon>
        <taxon>Nocardiaceae</taxon>
        <taxon>Nocardia</taxon>
    </lineage>
</organism>